<evidence type="ECO:0000313" key="3">
    <source>
        <dbReference type="Proteomes" id="UP001183226"/>
    </source>
</evidence>
<gene>
    <name evidence="2" type="ORF">RM446_15980</name>
</gene>
<dbReference type="RefSeq" id="WP_311546105.1">
    <property type="nucleotide sequence ID" value="NZ_JAVREK010000017.1"/>
</dbReference>
<protein>
    <recommendedName>
        <fullName evidence="4">Lipoprotein</fullName>
    </recommendedName>
</protein>
<evidence type="ECO:0008006" key="4">
    <source>
        <dbReference type="Google" id="ProtNLM"/>
    </source>
</evidence>
<comment type="caution">
    <text evidence="2">The sequence shown here is derived from an EMBL/GenBank/DDBJ whole genome shotgun (WGS) entry which is preliminary data.</text>
</comment>
<accession>A0ABU2KWY7</accession>
<evidence type="ECO:0000256" key="1">
    <source>
        <dbReference type="SAM" id="MobiDB-lite"/>
    </source>
</evidence>
<dbReference type="Proteomes" id="UP001183226">
    <property type="component" value="Unassembled WGS sequence"/>
</dbReference>
<evidence type="ECO:0000313" key="2">
    <source>
        <dbReference type="EMBL" id="MDT0303613.1"/>
    </source>
</evidence>
<organism evidence="2 3">
    <name type="scientific">Streptomonospora wellingtoniae</name>
    <dbReference type="NCBI Taxonomy" id="3075544"/>
    <lineage>
        <taxon>Bacteria</taxon>
        <taxon>Bacillati</taxon>
        <taxon>Actinomycetota</taxon>
        <taxon>Actinomycetes</taxon>
        <taxon>Streptosporangiales</taxon>
        <taxon>Nocardiopsidaceae</taxon>
        <taxon>Streptomonospora</taxon>
    </lineage>
</organism>
<proteinExistence type="predicted"/>
<reference evidence="3" key="1">
    <citation type="submission" date="2023-07" db="EMBL/GenBank/DDBJ databases">
        <title>30 novel species of actinomycetes from the DSMZ collection.</title>
        <authorList>
            <person name="Nouioui I."/>
        </authorList>
    </citation>
    <scope>NUCLEOTIDE SEQUENCE [LARGE SCALE GENOMIC DNA]</scope>
    <source>
        <strain evidence="3">DSM 45055</strain>
    </source>
</reference>
<sequence length="191" mass="18899">MQPRTGAVPPHWAPERGRPADRAALRAVAGCALSAVLVAGCSTGAGTPPGADGSPAAGGARPSASAAGDRQAALDAYTAMWQEAAAASRKGGGATGELDRYATGAALLLLSEALAGADGHQVTGAPELAPEAEITGADSARVTDCLDDSAWNLGAGPASPGSGPRRVEAGLVHDGLAWRVSELRIWEPGTC</sequence>
<dbReference type="EMBL" id="JAVREK010000017">
    <property type="protein sequence ID" value="MDT0303613.1"/>
    <property type="molecule type" value="Genomic_DNA"/>
</dbReference>
<feature type="region of interest" description="Disordered" evidence="1">
    <location>
        <begin position="48"/>
        <end position="67"/>
    </location>
</feature>
<name>A0ABU2KWY7_9ACTN</name>
<keyword evidence="3" id="KW-1185">Reference proteome</keyword>